<feature type="transmembrane region" description="Helical" evidence="5">
    <location>
        <begin position="362"/>
        <end position="383"/>
    </location>
</feature>
<evidence type="ECO:0000313" key="8">
    <source>
        <dbReference type="Proteomes" id="UP001165042"/>
    </source>
</evidence>
<proteinExistence type="predicted"/>
<feature type="transmembrane region" description="Helical" evidence="5">
    <location>
        <begin position="275"/>
        <end position="292"/>
    </location>
</feature>
<feature type="transmembrane region" description="Helical" evidence="5">
    <location>
        <begin position="162"/>
        <end position="182"/>
    </location>
</feature>
<evidence type="ECO:0000256" key="2">
    <source>
        <dbReference type="ARBA" id="ARBA00022692"/>
    </source>
</evidence>
<dbReference type="GO" id="GO:0022857">
    <property type="term" value="F:transmembrane transporter activity"/>
    <property type="evidence" value="ECO:0007669"/>
    <property type="project" value="InterPro"/>
</dbReference>
<evidence type="ECO:0000256" key="3">
    <source>
        <dbReference type="ARBA" id="ARBA00022989"/>
    </source>
</evidence>
<dbReference type="Pfam" id="PF07690">
    <property type="entry name" value="MFS_1"/>
    <property type="match status" value="1"/>
</dbReference>
<feature type="domain" description="Major facilitator superfamily (MFS) profile" evidence="6">
    <location>
        <begin position="206"/>
        <end position="385"/>
    </location>
</feature>
<keyword evidence="4 5" id="KW-0472">Membrane</keyword>
<organism evidence="7 8">
    <name type="scientific">Actinokineospora globicatena</name>
    <dbReference type="NCBI Taxonomy" id="103729"/>
    <lineage>
        <taxon>Bacteria</taxon>
        <taxon>Bacillati</taxon>
        <taxon>Actinomycetota</taxon>
        <taxon>Actinomycetes</taxon>
        <taxon>Pseudonocardiales</taxon>
        <taxon>Pseudonocardiaceae</taxon>
        <taxon>Actinokineospora</taxon>
    </lineage>
</organism>
<dbReference type="AlphaFoldDB" id="A0A9W6QQZ4"/>
<reference evidence="7" key="1">
    <citation type="submission" date="2023-02" db="EMBL/GenBank/DDBJ databases">
        <title>Actinokineospora globicatena NBRC 15670.</title>
        <authorList>
            <person name="Ichikawa N."/>
            <person name="Sato H."/>
            <person name="Tonouchi N."/>
        </authorList>
    </citation>
    <scope>NUCLEOTIDE SEQUENCE</scope>
    <source>
        <strain evidence="7">NBRC 15670</strain>
    </source>
</reference>
<feature type="transmembrane region" description="Helical" evidence="5">
    <location>
        <begin position="215"/>
        <end position="236"/>
    </location>
</feature>
<feature type="transmembrane region" description="Helical" evidence="5">
    <location>
        <begin position="37"/>
        <end position="58"/>
    </location>
</feature>
<keyword evidence="2 5" id="KW-0812">Transmembrane</keyword>
<gene>
    <name evidence="7" type="ORF">Aglo03_57440</name>
</gene>
<dbReference type="EMBL" id="BSSD01000011">
    <property type="protein sequence ID" value="GLW94928.1"/>
    <property type="molecule type" value="Genomic_DNA"/>
</dbReference>
<feature type="transmembrane region" description="Helical" evidence="5">
    <location>
        <begin position="95"/>
        <end position="119"/>
    </location>
</feature>
<dbReference type="InterPro" id="IPR011701">
    <property type="entry name" value="MFS"/>
</dbReference>
<dbReference type="GO" id="GO:0005886">
    <property type="term" value="C:plasma membrane"/>
    <property type="evidence" value="ECO:0007669"/>
    <property type="project" value="UniProtKB-SubCell"/>
</dbReference>
<comment type="subcellular location">
    <subcellularLocation>
        <location evidence="1">Cell membrane</location>
        <topology evidence="1">Multi-pass membrane protein</topology>
    </subcellularLocation>
</comment>
<evidence type="ECO:0000256" key="1">
    <source>
        <dbReference type="ARBA" id="ARBA00004651"/>
    </source>
</evidence>
<dbReference type="InterPro" id="IPR020846">
    <property type="entry name" value="MFS_dom"/>
</dbReference>
<feature type="transmembrane region" description="Helical" evidence="5">
    <location>
        <begin position="298"/>
        <end position="315"/>
    </location>
</feature>
<dbReference type="PANTHER" id="PTHR23534:SF1">
    <property type="entry name" value="MAJOR FACILITATOR SUPERFAMILY PROTEIN"/>
    <property type="match status" value="1"/>
</dbReference>
<name>A0A9W6QQZ4_9PSEU</name>
<feature type="transmembrane region" description="Helical" evidence="5">
    <location>
        <begin position="336"/>
        <end position="356"/>
    </location>
</feature>
<sequence>MLTPELAVLTFCQFLYYGGLAVDLTLTALVGLHLAPSTALATVPFTVMAAVAVVASYFAGTLSARHGHRAILIAGALAATVGGLVSMWAVIAHSFPLLCVGTACVGLYKATGGYFRYLAADRAPEGGRTRALSTVLLGGVAAALVGPWAATWSGDLFGTQYAGSYLLVAVLAFAVVVLVLFVRAHPGGEAGEPQWEAPIGIREASGATTFRTAMVLLGAASGLMTLLMTMGPIAGAHHDHTAGDGALIIQWHMVGMFAPALVSGRLVTRWGAARCAALGAATLAAGGITSALDDSVTGYTAGLCLVGVAWNLLYVSGSQYTIRSYPPGRGGRVQGAIEAAAGGITVLASLVSAEIFRSLGWTGANVVVAVISGLLLVWTLTALRD</sequence>
<evidence type="ECO:0000256" key="5">
    <source>
        <dbReference type="SAM" id="Phobius"/>
    </source>
</evidence>
<dbReference type="Proteomes" id="UP001165042">
    <property type="component" value="Unassembled WGS sequence"/>
</dbReference>
<feature type="transmembrane region" description="Helical" evidence="5">
    <location>
        <begin position="70"/>
        <end position="89"/>
    </location>
</feature>
<keyword evidence="3 5" id="KW-1133">Transmembrane helix</keyword>
<evidence type="ECO:0000256" key="4">
    <source>
        <dbReference type="ARBA" id="ARBA00023136"/>
    </source>
</evidence>
<dbReference type="PROSITE" id="PS50850">
    <property type="entry name" value="MFS"/>
    <property type="match status" value="1"/>
</dbReference>
<dbReference type="InterPro" id="IPR036259">
    <property type="entry name" value="MFS_trans_sf"/>
</dbReference>
<protein>
    <submittedName>
        <fullName evidence="7">MFS transporter</fullName>
    </submittedName>
</protein>
<evidence type="ECO:0000259" key="6">
    <source>
        <dbReference type="PROSITE" id="PS50850"/>
    </source>
</evidence>
<feature type="transmembrane region" description="Helical" evidence="5">
    <location>
        <begin position="131"/>
        <end position="150"/>
    </location>
</feature>
<dbReference type="Gene3D" id="1.20.1250.20">
    <property type="entry name" value="MFS general substrate transporter like domains"/>
    <property type="match status" value="1"/>
</dbReference>
<comment type="caution">
    <text evidence="7">The sequence shown here is derived from an EMBL/GenBank/DDBJ whole genome shotgun (WGS) entry which is preliminary data.</text>
</comment>
<dbReference type="PANTHER" id="PTHR23534">
    <property type="entry name" value="MFS PERMEASE"/>
    <property type="match status" value="1"/>
</dbReference>
<evidence type="ECO:0000313" key="7">
    <source>
        <dbReference type="EMBL" id="GLW94928.1"/>
    </source>
</evidence>
<feature type="transmembrane region" description="Helical" evidence="5">
    <location>
        <begin position="248"/>
        <end position="268"/>
    </location>
</feature>
<keyword evidence="8" id="KW-1185">Reference proteome</keyword>
<dbReference type="SUPFAM" id="SSF103473">
    <property type="entry name" value="MFS general substrate transporter"/>
    <property type="match status" value="1"/>
</dbReference>
<accession>A0A9W6QQZ4</accession>